<dbReference type="Pfam" id="PF12682">
    <property type="entry name" value="Flavodoxin_4"/>
    <property type="match status" value="1"/>
</dbReference>
<gene>
    <name evidence="5" type="ORF">ACFPP9_00645</name>
</gene>
<proteinExistence type="predicted"/>
<comment type="caution">
    <text evidence="5">The sequence shown here is derived from an EMBL/GenBank/DDBJ whole genome shotgun (WGS) entry which is preliminary data.</text>
</comment>
<keyword evidence="1" id="KW-0285">Flavoprotein</keyword>
<keyword evidence="6" id="KW-1185">Reference proteome</keyword>
<dbReference type="InterPro" id="IPR008254">
    <property type="entry name" value="Flavodoxin/NO_synth"/>
</dbReference>
<evidence type="ECO:0000313" key="6">
    <source>
        <dbReference type="Proteomes" id="UP001596150"/>
    </source>
</evidence>
<evidence type="ECO:0000256" key="1">
    <source>
        <dbReference type="ARBA" id="ARBA00022630"/>
    </source>
</evidence>
<evidence type="ECO:0000259" key="4">
    <source>
        <dbReference type="Pfam" id="PF12682"/>
    </source>
</evidence>
<dbReference type="InterPro" id="IPR006311">
    <property type="entry name" value="TAT_signal"/>
</dbReference>
<dbReference type="PANTHER" id="PTHR39201:SF1">
    <property type="entry name" value="FLAVODOXIN-LIKE DOMAIN-CONTAINING PROTEIN"/>
    <property type="match status" value="1"/>
</dbReference>
<dbReference type="EMBL" id="JBHSML010000001">
    <property type="protein sequence ID" value="MFC5514261.1"/>
    <property type="molecule type" value="Genomic_DNA"/>
</dbReference>
<feature type="domain" description="Flavodoxin-like" evidence="4">
    <location>
        <begin position="39"/>
        <end position="189"/>
    </location>
</feature>
<organism evidence="5 6">
    <name type="scientific">Kaistia terrae</name>
    <dbReference type="NCBI Taxonomy" id="537017"/>
    <lineage>
        <taxon>Bacteria</taxon>
        <taxon>Pseudomonadati</taxon>
        <taxon>Pseudomonadota</taxon>
        <taxon>Alphaproteobacteria</taxon>
        <taxon>Hyphomicrobiales</taxon>
        <taxon>Kaistiaceae</taxon>
        <taxon>Kaistia</taxon>
    </lineage>
</organism>
<evidence type="ECO:0000313" key="5">
    <source>
        <dbReference type="EMBL" id="MFC5514261.1"/>
    </source>
</evidence>
<protein>
    <submittedName>
        <fullName evidence="5">Flavodoxin</fullName>
    </submittedName>
</protein>
<dbReference type="PANTHER" id="PTHR39201">
    <property type="entry name" value="EXPORTED PROTEIN-RELATED"/>
    <property type="match status" value="1"/>
</dbReference>
<dbReference type="RefSeq" id="WP_266344882.1">
    <property type="nucleotide sequence ID" value="NZ_JAPKNH010000006.1"/>
</dbReference>
<dbReference type="PROSITE" id="PS51318">
    <property type="entry name" value="TAT"/>
    <property type="match status" value="1"/>
</dbReference>
<feature type="signal peptide" evidence="3">
    <location>
        <begin position="1"/>
        <end position="30"/>
    </location>
</feature>
<accession>A0ABW0PNM1</accession>
<dbReference type="Proteomes" id="UP001596150">
    <property type="component" value="Unassembled WGS sequence"/>
</dbReference>
<sequence>MTPENLTRRKILLSSLLLSLAAGGATTVSAAAKLAEGRMLVAYFSRSGNTRVVAGRVSLALGADLFEIEPQYPYPVDYFETVQQAKSETERGFEPPLKAMVPDFAQHTTVFLGFPIWGMTAPPVIRSFLARHDLAGKTIVPLVTHGGFGLGDSLEVVSRHAPNASRVDGFSMQAPQERQTIEKVTKWLDVLER</sequence>
<name>A0ABW0PNM1_9HYPH</name>
<feature type="chain" id="PRO_5045653435" evidence="3">
    <location>
        <begin position="31"/>
        <end position="193"/>
    </location>
</feature>
<reference evidence="6" key="1">
    <citation type="journal article" date="2019" name="Int. J. Syst. Evol. Microbiol.">
        <title>The Global Catalogue of Microorganisms (GCM) 10K type strain sequencing project: providing services to taxonomists for standard genome sequencing and annotation.</title>
        <authorList>
            <consortium name="The Broad Institute Genomics Platform"/>
            <consortium name="The Broad Institute Genome Sequencing Center for Infectious Disease"/>
            <person name="Wu L."/>
            <person name="Ma J."/>
        </authorList>
    </citation>
    <scope>NUCLEOTIDE SEQUENCE [LARGE SCALE GENOMIC DNA]</scope>
    <source>
        <strain evidence="6">KACC 12633</strain>
    </source>
</reference>
<evidence type="ECO:0000256" key="3">
    <source>
        <dbReference type="SAM" id="SignalP"/>
    </source>
</evidence>
<dbReference type="InterPro" id="IPR029039">
    <property type="entry name" value="Flavoprotein-like_sf"/>
</dbReference>
<keyword evidence="2" id="KW-0288">FMN</keyword>
<dbReference type="Gene3D" id="3.40.50.360">
    <property type="match status" value="1"/>
</dbReference>
<dbReference type="SUPFAM" id="SSF52218">
    <property type="entry name" value="Flavoproteins"/>
    <property type="match status" value="1"/>
</dbReference>
<evidence type="ECO:0000256" key="2">
    <source>
        <dbReference type="ARBA" id="ARBA00022643"/>
    </source>
</evidence>
<keyword evidence="3" id="KW-0732">Signal</keyword>